<dbReference type="InterPro" id="IPR055178">
    <property type="entry name" value="RsdA/BaiN/AoA(So)-like_dom"/>
</dbReference>
<dbReference type="RefSeq" id="WP_036375193.1">
    <property type="nucleotide sequence ID" value="NZ_CABIWZ010000015.1"/>
</dbReference>
<sequence>MKQILVIGAGPAGMMAAIRAAENGAAVTLLEKMKRPGRKMMITGKGRCNITNAADVPEIIRNIHGNGAFLNSSMRAFDNQDVMEFFRQQGVPVKVERGNRVFPVSDKAQDVVDAMVHRLHELGVRIELEMPVADILLQEGRVAGVRTKSGAHYKADAVILAVGGASYPGTGSTGDGYEMARKLGHTVVPLRPSLVPLETEEEWVKDVQGLSLRNVRATLLAGGEKVQEMFGEMMFTHFGVTGPIILSMSRRAAKCLAEGKFVELELNLKPALTPEKLDARIQRDFGQHIRKSLKNGLLDLLPHKLIEPVLDCAYLDPEKPVHQVTAEERHRLAETLQHLTLTITKTRPLAEAIVTAGGVSVREINPKTMESKLVPGLYFAGEVVDVDAYTGGYNLQAAFSMGNAAGCWSVWNDD</sequence>
<keyword evidence="7" id="KW-1185">Reference proteome</keyword>
<dbReference type="GeneID" id="83708748"/>
<dbReference type="AlphaFoldDB" id="A0A174B4V4"/>
<evidence type="ECO:0000256" key="1">
    <source>
        <dbReference type="ARBA" id="ARBA00001974"/>
    </source>
</evidence>
<dbReference type="Gene3D" id="2.40.30.10">
    <property type="entry name" value="Translation factors"/>
    <property type="match status" value="1"/>
</dbReference>
<evidence type="ECO:0000313" key="7">
    <source>
        <dbReference type="Proteomes" id="UP000095546"/>
    </source>
</evidence>
<evidence type="ECO:0000256" key="3">
    <source>
        <dbReference type="ARBA" id="ARBA00022827"/>
    </source>
</evidence>
<dbReference type="OrthoDB" id="9773233at2"/>
<dbReference type="InterPro" id="IPR004792">
    <property type="entry name" value="BaiN-like"/>
</dbReference>
<dbReference type="PANTHER" id="PTHR42887:SF2">
    <property type="entry name" value="OS12G0638800 PROTEIN"/>
    <property type="match status" value="1"/>
</dbReference>
<dbReference type="Gene3D" id="3.50.50.60">
    <property type="entry name" value="FAD/NAD(P)-binding domain"/>
    <property type="match status" value="1"/>
</dbReference>
<evidence type="ECO:0000259" key="5">
    <source>
        <dbReference type="Pfam" id="PF22780"/>
    </source>
</evidence>
<dbReference type="eggNOG" id="COG2081">
    <property type="taxonomic scope" value="Bacteria"/>
</dbReference>
<evidence type="ECO:0000313" key="6">
    <source>
        <dbReference type="EMBL" id="CUN94766.1"/>
    </source>
</evidence>
<keyword evidence="3" id="KW-0274">FAD</keyword>
<dbReference type="Pfam" id="PF03486">
    <property type="entry name" value="HI0933_like"/>
    <property type="match status" value="1"/>
</dbReference>
<evidence type="ECO:0000259" key="4">
    <source>
        <dbReference type="Pfam" id="PF03486"/>
    </source>
</evidence>
<protein>
    <submittedName>
        <fullName evidence="6">Tricarballylate dehydrogenase</fullName>
    </submittedName>
</protein>
<dbReference type="SUPFAM" id="SSF160996">
    <property type="entry name" value="HI0933 insert domain-like"/>
    <property type="match status" value="1"/>
</dbReference>
<dbReference type="NCBIfam" id="TIGR00275">
    <property type="entry name" value="aminoacetone oxidase family FAD-binding enzyme"/>
    <property type="match status" value="1"/>
</dbReference>
<dbReference type="STRING" id="187979.ERS852385_01761"/>
<organism evidence="6 7">
    <name type="scientific">Mitsuokella jalaludinii</name>
    <dbReference type="NCBI Taxonomy" id="187979"/>
    <lineage>
        <taxon>Bacteria</taxon>
        <taxon>Bacillati</taxon>
        <taxon>Bacillota</taxon>
        <taxon>Negativicutes</taxon>
        <taxon>Selenomonadales</taxon>
        <taxon>Selenomonadaceae</taxon>
        <taxon>Mitsuokella</taxon>
    </lineage>
</organism>
<dbReference type="PRINTS" id="PR00368">
    <property type="entry name" value="FADPNR"/>
</dbReference>
<dbReference type="InterPro" id="IPR023166">
    <property type="entry name" value="BaiN-like_dom_sf"/>
</dbReference>
<dbReference type="Proteomes" id="UP000095546">
    <property type="component" value="Unassembled WGS sequence"/>
</dbReference>
<keyword evidence="2" id="KW-0285">Flavoprotein</keyword>
<dbReference type="Pfam" id="PF22780">
    <property type="entry name" value="HI0933_like_1st"/>
    <property type="match status" value="1"/>
</dbReference>
<proteinExistence type="predicted"/>
<accession>A0A174B4V4</accession>
<feature type="domain" description="RsdA/BaiN/AoA(So)-like insert" evidence="5">
    <location>
        <begin position="191"/>
        <end position="354"/>
    </location>
</feature>
<dbReference type="EMBL" id="CYYU01000015">
    <property type="protein sequence ID" value="CUN94766.1"/>
    <property type="molecule type" value="Genomic_DNA"/>
</dbReference>
<comment type="cofactor">
    <cofactor evidence="1">
        <name>FAD</name>
        <dbReference type="ChEBI" id="CHEBI:57692"/>
    </cofactor>
</comment>
<gene>
    <name evidence="6" type="ORF">ERS852385_01761</name>
</gene>
<feature type="domain" description="RsdA/BaiN/AoA(So)-like Rossmann fold-like" evidence="4">
    <location>
        <begin position="3"/>
        <end position="406"/>
    </location>
</feature>
<name>A0A174B4V4_9FIRM</name>
<dbReference type="InterPro" id="IPR057661">
    <property type="entry name" value="RsdA/BaiN/AoA(So)_Rossmann"/>
</dbReference>
<dbReference type="PRINTS" id="PR00411">
    <property type="entry name" value="PNDRDTASEI"/>
</dbReference>
<dbReference type="SUPFAM" id="SSF51905">
    <property type="entry name" value="FAD/NAD(P)-binding domain"/>
    <property type="match status" value="1"/>
</dbReference>
<dbReference type="Gene3D" id="1.10.8.260">
    <property type="entry name" value="HI0933 insert domain-like"/>
    <property type="match status" value="1"/>
</dbReference>
<dbReference type="PANTHER" id="PTHR42887">
    <property type="entry name" value="OS12G0638800 PROTEIN"/>
    <property type="match status" value="1"/>
</dbReference>
<evidence type="ECO:0000256" key="2">
    <source>
        <dbReference type="ARBA" id="ARBA00022630"/>
    </source>
</evidence>
<dbReference type="InterPro" id="IPR036188">
    <property type="entry name" value="FAD/NAD-bd_sf"/>
</dbReference>
<reference evidence="6 7" key="1">
    <citation type="submission" date="2015-09" db="EMBL/GenBank/DDBJ databases">
        <authorList>
            <consortium name="Pathogen Informatics"/>
        </authorList>
    </citation>
    <scope>NUCLEOTIDE SEQUENCE [LARGE SCALE GENOMIC DNA]</scope>
    <source>
        <strain evidence="6 7">2789STDY5608828</strain>
    </source>
</reference>